<gene>
    <name evidence="2" type="ORF">S03H2_17101</name>
</gene>
<protein>
    <recommendedName>
        <fullName evidence="1">PD-(D/E)XK endonuclease-like domain-containing protein</fullName>
    </recommendedName>
</protein>
<dbReference type="AlphaFoldDB" id="X1FHN0"/>
<organism evidence="2">
    <name type="scientific">marine sediment metagenome</name>
    <dbReference type="NCBI Taxonomy" id="412755"/>
    <lineage>
        <taxon>unclassified sequences</taxon>
        <taxon>metagenomes</taxon>
        <taxon>ecological metagenomes</taxon>
    </lineage>
</organism>
<dbReference type="Pfam" id="PF12705">
    <property type="entry name" value="PDDEXK_1"/>
    <property type="match status" value="1"/>
</dbReference>
<accession>X1FHN0</accession>
<dbReference type="EMBL" id="BARU01008794">
    <property type="protein sequence ID" value="GAH45161.1"/>
    <property type="molecule type" value="Genomic_DNA"/>
</dbReference>
<evidence type="ECO:0000259" key="1">
    <source>
        <dbReference type="Pfam" id="PF12705"/>
    </source>
</evidence>
<feature type="domain" description="PD-(D/E)XK endonuclease-like" evidence="1">
    <location>
        <begin position="55"/>
        <end position="181"/>
    </location>
</feature>
<dbReference type="InterPro" id="IPR038726">
    <property type="entry name" value="PDDEXK_AddAB-type"/>
</dbReference>
<dbReference type="Gene3D" id="3.90.320.10">
    <property type="match status" value="1"/>
</dbReference>
<evidence type="ECO:0000313" key="2">
    <source>
        <dbReference type="EMBL" id="GAH45161.1"/>
    </source>
</evidence>
<reference evidence="2" key="1">
    <citation type="journal article" date="2014" name="Front. Microbiol.">
        <title>High frequency of phylogenetically diverse reductive dehalogenase-homologous genes in deep subseafloor sedimentary metagenomes.</title>
        <authorList>
            <person name="Kawai M."/>
            <person name="Futagami T."/>
            <person name="Toyoda A."/>
            <person name="Takaki Y."/>
            <person name="Nishi S."/>
            <person name="Hori S."/>
            <person name="Arai W."/>
            <person name="Tsubouchi T."/>
            <person name="Morono Y."/>
            <person name="Uchiyama I."/>
            <person name="Ito T."/>
            <person name="Fujiyama A."/>
            <person name="Inagaki F."/>
            <person name="Takami H."/>
        </authorList>
    </citation>
    <scope>NUCLEOTIDE SEQUENCE</scope>
    <source>
        <strain evidence="2">Expedition CK06-06</strain>
    </source>
</reference>
<feature type="non-terminal residue" evidence="2">
    <location>
        <position position="200"/>
    </location>
</feature>
<name>X1FHN0_9ZZZZ</name>
<dbReference type="InterPro" id="IPR011604">
    <property type="entry name" value="PDDEXK-like_dom_sf"/>
</dbReference>
<comment type="caution">
    <text evidence="2">The sequence shown here is derived from an EMBL/GenBank/DDBJ whole genome shotgun (WGS) entry which is preliminary data.</text>
</comment>
<sequence>MAVRVDYENKTISLSVKDLAMSDFTHGSIVPESSFLPTRAALGRSIHDEHQDTRSETIDTYRREVTVKHEMDLSAFHVTIRGRIDGVYEHDGKLVIEEIKSVFNIESVKRGLEKNEYDAYLRQLQYYIWLLMKETAKEVTGSLVFIAISGGGVERVEVDYDEKALLEHLQSRVESIIEEAKLRHEWQLKQREFARKLEFP</sequence>
<proteinExistence type="predicted"/>